<dbReference type="RefSeq" id="YP_009449142.1">
    <property type="nucleotide sequence ID" value="NC_036594.1"/>
</dbReference>
<dbReference type="InterPro" id="IPR037033">
    <property type="entry name" value="DNA-dir_RNAP_su2_hyb_sf"/>
</dbReference>
<feature type="domain" description="RNA polymerase Rpb2" evidence="12">
    <location>
        <begin position="1142"/>
        <end position="1234"/>
    </location>
</feature>
<dbReference type="EC" id="2.7.7.6" evidence="2"/>
<sequence length="1253" mass="141332">MTDVVYANGPQETNRSILAPPLSDVLQVENKRSDDAPGSLKLDEHGKLLFKYVQYEKPTSFLLSPFDEMVNYTIPNILSSKPIKTQNGYAVFSEIRYERPKYSGNGTQLDLYPAKAKNDGKDYTAAIRGYIKYFNNANELVAEHKDIQLFSIPVMVGSVLCRTYPLRTPEELISVGQDPEDYGGYFITDGNERIVINQEKLRMNIPLIYLRPKDKDKGRDEEMMICRMTINGPKNSEIIIINIDEKKTILTLELGFLGKDDSGKKFSISPFLPFALYGITDPNIIMNLVLQKIKPENRERVKLVLQRTVAAYQNITNHVDYLANRMEAGSLTTNDKMRLTAKTISEQFMSHIPSSRPQNRLHMLAYMIAISAEYLSGLRKPDDRNSWSIKQAEVAAKLMGDLIRKLYGRITDDIESTVSSDPNAGLPTIIREIGKLENITSDLITSIGKDNKWGYKTSQNSYYREGVTVTMPRGSALDAIGFQMRVSAATNKKSKQPKVRAVQQSQYGYICPGDTPEGEPCGIVKVKALTSYFAHDRPNSSIVNIANAHVSVDPSLEKPNLFIINAEPFGWCNSTDLRRILVEARRQLLLDFDICIVVDASGALIVSSDAGRPVRPLLVVGSDGILEIDKKKMWDASFEDLLKNGCVEYLDAWEQEMHSYIAIGLERVRSRPNEEQEIKRSLGYINTELEAVTMAIERLDEIANNINARPGNMWTQEETDELKEMRDYFKIVDYQDLISLRKDWQYKYETAIRALNKYQNKKYTHCELDPTALYGISISLIPGPQYIQGPRLTYQSSMGKQALGLYASNFLMRYDDVKMLANPTNPMVATNTYHIMGFYKRPAGRMMKVAYLPIRGYTQDDSLIFNKASLDLGSMMIVKYLNYSASEGTAKDGTKEVIGVIDSKRNDDKYKYVKDNGLPSIGQYLKEGDVVIARYRRRANPNDPNAGDILEDASVKLEYWDSGVVENVLISEGANRHKSVTVKLRSTRIPRPSDKFAARYAQKATVGAILPKEDIPFIPGFGVPDILVNSLSIPSRMTITQLYEMLLSQVGGIEGGIFNLSGFRNFDYDDLERYLRAHGLASSGKYTFIRGDNGKTIVGPVMYGYIYYQALKHHVKDKMQYRATGQMDPVTRQPVKGRKRRGGLRVGEMERDAVLSHGATGTSQAFLCKDSDGYVTAYCVNCGTLASSRLVDVKREYHCRRCGEKGKFGRVLVPYIFIYLSHTMGGMGYETRLDLKRVKMVRSTLSEQEISQL</sequence>
<dbReference type="GeneID" id="35382779"/>
<dbReference type="Proteomes" id="UP000236316">
    <property type="component" value="Segment"/>
</dbReference>
<dbReference type="GO" id="GO:0008270">
    <property type="term" value="F:zinc ion binding"/>
    <property type="evidence" value="ECO:0007669"/>
    <property type="project" value="UniProtKB-KW"/>
</dbReference>
<evidence type="ECO:0000259" key="15">
    <source>
        <dbReference type="Pfam" id="PF04567"/>
    </source>
</evidence>
<dbReference type="SUPFAM" id="SSF64484">
    <property type="entry name" value="beta and beta-prime subunits of DNA dependent RNA-polymerase"/>
    <property type="match status" value="1"/>
</dbReference>
<dbReference type="GO" id="GO:0003677">
    <property type="term" value="F:DNA binding"/>
    <property type="evidence" value="ECO:0007669"/>
    <property type="project" value="InterPro"/>
</dbReference>
<dbReference type="InterPro" id="IPR007645">
    <property type="entry name" value="RNA_pol_Rpb2_3"/>
</dbReference>
<name>A0A2I2L5R6_9VIRU</name>
<evidence type="ECO:0000259" key="12">
    <source>
        <dbReference type="Pfam" id="PF04560"/>
    </source>
</evidence>
<evidence type="ECO:0000313" key="17">
    <source>
        <dbReference type="Proteomes" id="UP000236316"/>
    </source>
</evidence>
<dbReference type="InterPro" id="IPR007641">
    <property type="entry name" value="RNA_pol_Rpb2_7"/>
</dbReference>
<keyword evidence="8" id="KW-0804">Transcription</keyword>
<dbReference type="KEGG" id="vg:35382779"/>
<accession>A0A2I2L5R6</accession>
<evidence type="ECO:0000256" key="2">
    <source>
        <dbReference type="ARBA" id="ARBA00012418"/>
    </source>
</evidence>
<evidence type="ECO:0000259" key="14">
    <source>
        <dbReference type="Pfam" id="PF04565"/>
    </source>
</evidence>
<evidence type="ECO:0000259" key="13">
    <source>
        <dbReference type="Pfam" id="PF04563"/>
    </source>
</evidence>
<dbReference type="Pfam" id="PF00562">
    <property type="entry name" value="RNA_pol_Rpb2_6"/>
    <property type="match status" value="1"/>
</dbReference>
<dbReference type="Gene3D" id="3.90.1100.10">
    <property type="match status" value="2"/>
</dbReference>
<feature type="domain" description="DNA-directed RNA polymerase subunit 2 hybrid-binding" evidence="11">
    <location>
        <begin position="779"/>
        <end position="1140"/>
    </location>
</feature>
<dbReference type="GO" id="GO:0000428">
    <property type="term" value="C:DNA-directed RNA polymerase complex"/>
    <property type="evidence" value="ECO:0007669"/>
    <property type="project" value="UniProtKB-KW"/>
</dbReference>
<evidence type="ECO:0000256" key="4">
    <source>
        <dbReference type="ARBA" id="ARBA00022679"/>
    </source>
</evidence>
<keyword evidence="7" id="KW-0863">Zinc-finger</keyword>
<protein>
    <recommendedName>
        <fullName evidence="2">DNA-directed RNA polymerase</fullName>
        <ecNumber evidence="2">2.7.7.6</ecNumber>
    </recommendedName>
</protein>
<organism evidence="16">
    <name type="scientific">Orpheovirus IHUMI-LCC2</name>
    <dbReference type="NCBI Taxonomy" id="2023057"/>
    <lineage>
        <taxon>Viruses</taxon>
        <taxon>Varidnaviria</taxon>
        <taxon>Bamfordvirae</taxon>
        <taxon>Nucleocytoviricota</taxon>
        <taxon>Megaviricetes</taxon>
        <taxon>Pimascovirales</taxon>
        <taxon>Ocovirineae</taxon>
        <taxon>Orpheoviridae</taxon>
        <taxon>Alphaorpheovirus</taxon>
        <taxon>Alphaorpheovirus massiliense</taxon>
    </lineage>
</organism>
<dbReference type="InterPro" id="IPR014724">
    <property type="entry name" value="RNA_pol_RPB2_OB-fold"/>
</dbReference>
<evidence type="ECO:0000256" key="1">
    <source>
        <dbReference type="ARBA" id="ARBA00006835"/>
    </source>
</evidence>
<dbReference type="Pfam" id="PF04567">
    <property type="entry name" value="RNA_pol_Rpb2_5"/>
    <property type="match status" value="1"/>
</dbReference>
<keyword evidence="5" id="KW-0548">Nucleotidyltransferase</keyword>
<dbReference type="Gene3D" id="2.40.50.150">
    <property type="match status" value="1"/>
</dbReference>
<keyword evidence="4" id="KW-0808">Transferase</keyword>
<feature type="domain" description="RNA polymerase Rpb2" evidence="14">
    <location>
        <begin position="471"/>
        <end position="529"/>
    </location>
</feature>
<keyword evidence="6" id="KW-0479">Metal-binding</keyword>
<dbReference type="InterPro" id="IPR007644">
    <property type="entry name" value="RNA_pol_bsu_protrusion"/>
</dbReference>
<dbReference type="InterPro" id="IPR007647">
    <property type="entry name" value="RNA_pol_Rpb2_5"/>
</dbReference>
<reference evidence="16" key="1">
    <citation type="submission" date="2017-08" db="EMBL/GenBank/DDBJ databases">
        <authorList>
            <consortium name="Urmite Genomes"/>
        </authorList>
    </citation>
    <scope>NUCLEOTIDE SEQUENCE [LARGE SCALE GENOMIC DNA]</scope>
    <source>
        <strain evidence="16">IHUMI-LCC2</strain>
    </source>
</reference>
<comment type="catalytic activity">
    <reaction evidence="9">
        <text>RNA(n) + a ribonucleoside 5'-triphosphate = RNA(n+1) + diphosphate</text>
        <dbReference type="Rhea" id="RHEA:21248"/>
        <dbReference type="Rhea" id="RHEA-COMP:14527"/>
        <dbReference type="Rhea" id="RHEA-COMP:17342"/>
        <dbReference type="ChEBI" id="CHEBI:33019"/>
        <dbReference type="ChEBI" id="CHEBI:61557"/>
        <dbReference type="ChEBI" id="CHEBI:140395"/>
        <dbReference type="EC" id="2.7.7.6"/>
    </reaction>
</comment>
<comment type="similarity">
    <text evidence="1 10">Belongs to the RNA polymerase beta chain family.</text>
</comment>
<dbReference type="InterPro" id="IPR015712">
    <property type="entry name" value="DNA-dir_RNA_pol_su2"/>
</dbReference>
<dbReference type="CDD" id="cd00653">
    <property type="entry name" value="RNA_pol_B_RPB2"/>
    <property type="match status" value="1"/>
</dbReference>
<feature type="domain" description="RNA polymerase beta subunit protrusion" evidence="13">
    <location>
        <begin position="84"/>
        <end position="420"/>
    </location>
</feature>
<evidence type="ECO:0000256" key="8">
    <source>
        <dbReference type="ARBA" id="ARBA00023163"/>
    </source>
</evidence>
<evidence type="ECO:0000259" key="11">
    <source>
        <dbReference type="Pfam" id="PF00562"/>
    </source>
</evidence>
<dbReference type="Gene3D" id="2.40.270.10">
    <property type="entry name" value="DNA-directed RNA polymerase, subunit 2, domain 6"/>
    <property type="match status" value="1"/>
</dbReference>
<dbReference type="GO" id="GO:0006351">
    <property type="term" value="P:DNA-templated transcription"/>
    <property type="evidence" value="ECO:0007669"/>
    <property type="project" value="InterPro"/>
</dbReference>
<dbReference type="Pfam" id="PF04565">
    <property type="entry name" value="RNA_pol_Rpb2_3"/>
    <property type="match status" value="1"/>
</dbReference>
<dbReference type="GO" id="GO:0032549">
    <property type="term" value="F:ribonucleoside binding"/>
    <property type="evidence" value="ECO:0007669"/>
    <property type="project" value="InterPro"/>
</dbReference>
<keyword evidence="3 16" id="KW-0240">DNA-directed RNA polymerase</keyword>
<dbReference type="InterPro" id="IPR007120">
    <property type="entry name" value="DNA-dir_RNAP_su2_dom"/>
</dbReference>
<dbReference type="Pfam" id="PF04560">
    <property type="entry name" value="RNA_pol_Rpb2_7"/>
    <property type="match status" value="1"/>
</dbReference>
<dbReference type="EMBL" id="LT906555">
    <property type="protein sequence ID" value="SNW62840.1"/>
    <property type="molecule type" value="Genomic_DNA"/>
</dbReference>
<proteinExistence type="inferred from homology"/>
<dbReference type="Pfam" id="PF04563">
    <property type="entry name" value="RNA_pol_Rpb2_1"/>
    <property type="match status" value="1"/>
</dbReference>
<evidence type="ECO:0000256" key="3">
    <source>
        <dbReference type="ARBA" id="ARBA00022478"/>
    </source>
</evidence>
<dbReference type="PANTHER" id="PTHR20856">
    <property type="entry name" value="DNA-DIRECTED RNA POLYMERASE I SUBUNIT 2"/>
    <property type="match status" value="1"/>
</dbReference>
<evidence type="ECO:0000313" key="16">
    <source>
        <dbReference type="EMBL" id="SNW62840.1"/>
    </source>
</evidence>
<feature type="domain" description="RNA polymerase Rpb2" evidence="15">
    <location>
        <begin position="638"/>
        <end position="770"/>
    </location>
</feature>
<evidence type="ECO:0000256" key="6">
    <source>
        <dbReference type="ARBA" id="ARBA00022723"/>
    </source>
</evidence>
<dbReference type="Gene3D" id="3.90.1800.10">
    <property type="entry name" value="RNA polymerase alpha subunit dimerisation domain"/>
    <property type="match status" value="1"/>
</dbReference>
<evidence type="ECO:0000256" key="10">
    <source>
        <dbReference type="RuleBase" id="RU000434"/>
    </source>
</evidence>
<keyword evidence="17" id="KW-1185">Reference proteome</keyword>
<evidence type="ECO:0000256" key="7">
    <source>
        <dbReference type="ARBA" id="ARBA00022771"/>
    </source>
</evidence>
<evidence type="ECO:0000256" key="5">
    <source>
        <dbReference type="ARBA" id="ARBA00022695"/>
    </source>
</evidence>
<evidence type="ECO:0000256" key="9">
    <source>
        <dbReference type="ARBA" id="ARBA00048552"/>
    </source>
</evidence>
<gene>
    <name evidence="16" type="ORF">ORPV_936</name>
</gene>
<keyword evidence="7" id="KW-0862">Zinc</keyword>
<dbReference type="GO" id="GO:0003899">
    <property type="term" value="F:DNA-directed RNA polymerase activity"/>
    <property type="evidence" value="ECO:0007669"/>
    <property type="project" value="UniProtKB-EC"/>
</dbReference>